<dbReference type="Pfam" id="PF00084">
    <property type="entry name" value="Sushi"/>
    <property type="match status" value="2"/>
</dbReference>
<keyword evidence="2" id="KW-0677">Repeat</keyword>
<dbReference type="InterPro" id="IPR050350">
    <property type="entry name" value="Compl-Cell_Adhes-Reg"/>
</dbReference>
<dbReference type="InterPro" id="IPR035976">
    <property type="entry name" value="Sushi/SCR/CCP_sf"/>
</dbReference>
<evidence type="ECO:0000256" key="3">
    <source>
        <dbReference type="ARBA" id="ARBA00023157"/>
    </source>
</evidence>
<reference evidence="7" key="1">
    <citation type="submission" date="2020-04" db="EMBL/GenBank/DDBJ databases">
        <authorList>
            <person name="Neveu A P."/>
        </authorList>
    </citation>
    <scope>NUCLEOTIDE SEQUENCE</scope>
    <source>
        <tissue evidence="7">Whole embryo</tissue>
    </source>
</reference>
<dbReference type="CDD" id="cd00033">
    <property type="entry name" value="CCP"/>
    <property type="match status" value="1"/>
</dbReference>
<dbReference type="SMART" id="SM00032">
    <property type="entry name" value="CCP"/>
    <property type="match status" value="2"/>
</dbReference>
<organism evidence="7">
    <name type="scientific">Phallusia mammillata</name>
    <dbReference type="NCBI Taxonomy" id="59560"/>
    <lineage>
        <taxon>Eukaryota</taxon>
        <taxon>Metazoa</taxon>
        <taxon>Chordata</taxon>
        <taxon>Tunicata</taxon>
        <taxon>Ascidiacea</taxon>
        <taxon>Phlebobranchia</taxon>
        <taxon>Ascidiidae</taxon>
        <taxon>Phallusia</taxon>
    </lineage>
</organism>
<keyword evidence="4" id="KW-0325">Glycoprotein</keyword>
<evidence type="ECO:0000259" key="6">
    <source>
        <dbReference type="PROSITE" id="PS50923"/>
    </source>
</evidence>
<evidence type="ECO:0000313" key="7">
    <source>
        <dbReference type="EMBL" id="CAB3260926.1"/>
    </source>
</evidence>
<proteinExistence type="evidence at transcript level"/>
<evidence type="ECO:0000256" key="5">
    <source>
        <dbReference type="PROSITE-ProRule" id="PRU00302"/>
    </source>
</evidence>
<dbReference type="AlphaFoldDB" id="A0A6F9DGZ5"/>
<comment type="caution">
    <text evidence="5">Lacks conserved residue(s) required for the propagation of feature annotation.</text>
</comment>
<name>A0A6F9DGZ5_9ASCI</name>
<dbReference type="PANTHER" id="PTHR19325:SF560">
    <property type="entry name" value="SUSHI, VON WILLEBRAND FACTOR TYPE A, EGF AND PENTRAXIN DOMAIN-CONTAINING PROTEIN 1"/>
    <property type="match status" value="1"/>
</dbReference>
<dbReference type="PROSITE" id="PS50923">
    <property type="entry name" value="SUSHI"/>
    <property type="match status" value="1"/>
</dbReference>
<feature type="disulfide bond" evidence="5">
    <location>
        <begin position="155"/>
        <end position="182"/>
    </location>
</feature>
<accession>A0A6F9DGZ5</accession>
<dbReference type="PANTHER" id="PTHR19325">
    <property type="entry name" value="COMPLEMENT COMPONENT-RELATED SUSHI DOMAIN-CONTAINING"/>
    <property type="match status" value="1"/>
</dbReference>
<dbReference type="Gene3D" id="2.10.70.10">
    <property type="entry name" value="Complement Module, domain 1"/>
    <property type="match status" value="2"/>
</dbReference>
<dbReference type="SUPFAM" id="SSF57535">
    <property type="entry name" value="Complement control module/SCR domain"/>
    <property type="match status" value="2"/>
</dbReference>
<evidence type="ECO:0000256" key="4">
    <source>
        <dbReference type="ARBA" id="ARBA00023180"/>
    </source>
</evidence>
<dbReference type="InterPro" id="IPR000436">
    <property type="entry name" value="Sushi_SCR_CCP_dom"/>
</dbReference>
<feature type="domain" description="Sushi" evidence="6">
    <location>
        <begin position="121"/>
        <end position="184"/>
    </location>
</feature>
<sequence length="285" mass="31610">MQMCEYTCPAESVVIPVCASATCLDFDPPITATCVANDTWNLEVPYCQKEISCMPFHAPKEISRSSYCVRGDVKWELYPDQTYTDLKNGTMCSVACWSGYNAEPQSVVSCLSTGEWNLEQPKCKKPVCPHLKLPNYVSAKCNDDNVVGSECKFSCTHGRQMTGPKTAACLNSRTWSSDTPSCQCPRCKTGPNCEYTTSWRQIASNLGSNNKINYAGHEIVCESDLEFLRGQYRCECWGLGRRKRCGLYGSDGGSCEHSLSYFIRDLMADGTLPEPCDKDHMATGC</sequence>
<evidence type="ECO:0000256" key="1">
    <source>
        <dbReference type="ARBA" id="ARBA00022659"/>
    </source>
</evidence>
<dbReference type="EMBL" id="LR786438">
    <property type="protein sequence ID" value="CAB3260926.1"/>
    <property type="molecule type" value="mRNA"/>
</dbReference>
<gene>
    <name evidence="7" type="primary">LOC100176290-002</name>
</gene>
<protein>
    <submittedName>
        <fullName evidence="7">Uncharacterized protein LOC100176290</fullName>
    </submittedName>
</protein>
<evidence type="ECO:0000256" key="2">
    <source>
        <dbReference type="ARBA" id="ARBA00022737"/>
    </source>
</evidence>
<keyword evidence="1 5" id="KW-0768">Sushi</keyword>
<keyword evidence="3 5" id="KW-1015">Disulfide bond</keyword>